<dbReference type="EMBL" id="FNHB01000003">
    <property type="protein sequence ID" value="SDM28821.1"/>
    <property type="molecule type" value="Genomic_DNA"/>
</dbReference>
<dbReference type="PROSITE" id="PS00211">
    <property type="entry name" value="ABC_TRANSPORTER_1"/>
    <property type="match status" value="1"/>
</dbReference>
<gene>
    <name evidence="5" type="ORF">SAMN04488502_103165</name>
</gene>
<keyword evidence="6" id="KW-1185">Reference proteome</keyword>
<dbReference type="PANTHER" id="PTHR42788">
    <property type="entry name" value="TAURINE IMPORT ATP-BINDING PROTEIN-RELATED"/>
    <property type="match status" value="1"/>
</dbReference>
<dbReference type="PANTHER" id="PTHR42788:SF13">
    <property type="entry name" value="ALIPHATIC SULFONATES IMPORT ATP-BINDING PROTEIN SSUB"/>
    <property type="match status" value="1"/>
</dbReference>
<dbReference type="OrthoDB" id="9802264at2"/>
<accession>A0A1G9S007</accession>
<dbReference type="InterPro" id="IPR027417">
    <property type="entry name" value="P-loop_NTPase"/>
</dbReference>
<dbReference type="RefSeq" id="WP_092071650.1">
    <property type="nucleotide sequence ID" value="NZ_FNHB01000003.1"/>
</dbReference>
<feature type="domain" description="ABC transporter" evidence="4">
    <location>
        <begin position="17"/>
        <end position="254"/>
    </location>
</feature>
<dbReference type="PROSITE" id="PS50893">
    <property type="entry name" value="ABC_TRANSPORTER_2"/>
    <property type="match status" value="1"/>
</dbReference>
<evidence type="ECO:0000256" key="3">
    <source>
        <dbReference type="ARBA" id="ARBA00022840"/>
    </source>
</evidence>
<evidence type="ECO:0000259" key="4">
    <source>
        <dbReference type="PROSITE" id="PS50893"/>
    </source>
</evidence>
<keyword evidence="3 5" id="KW-0067">ATP-binding</keyword>
<evidence type="ECO:0000313" key="6">
    <source>
        <dbReference type="Proteomes" id="UP000214880"/>
    </source>
</evidence>
<dbReference type="InterPro" id="IPR050166">
    <property type="entry name" value="ABC_transporter_ATP-bind"/>
</dbReference>
<dbReference type="AlphaFoldDB" id="A0A1G9S007"/>
<organism evidence="5 6">
    <name type="scientific">Dendrosporobacter quercicolus</name>
    <dbReference type="NCBI Taxonomy" id="146817"/>
    <lineage>
        <taxon>Bacteria</taxon>
        <taxon>Bacillati</taxon>
        <taxon>Bacillota</taxon>
        <taxon>Negativicutes</taxon>
        <taxon>Selenomonadales</taxon>
        <taxon>Sporomusaceae</taxon>
        <taxon>Dendrosporobacter</taxon>
    </lineage>
</organism>
<dbReference type="GO" id="GO:0016887">
    <property type="term" value="F:ATP hydrolysis activity"/>
    <property type="evidence" value="ECO:0007669"/>
    <property type="project" value="InterPro"/>
</dbReference>
<dbReference type="InterPro" id="IPR003593">
    <property type="entry name" value="AAA+_ATPase"/>
</dbReference>
<dbReference type="CDD" id="cd03293">
    <property type="entry name" value="ABC_NrtD_SsuB_transporters"/>
    <property type="match status" value="1"/>
</dbReference>
<dbReference type="STRING" id="146817.SAMN04488502_103165"/>
<reference evidence="5 6" key="1">
    <citation type="submission" date="2016-10" db="EMBL/GenBank/DDBJ databases">
        <authorList>
            <person name="de Groot N.N."/>
        </authorList>
    </citation>
    <scope>NUCLEOTIDE SEQUENCE [LARGE SCALE GENOMIC DNA]</scope>
    <source>
        <strain evidence="5 6">DSM 1736</strain>
    </source>
</reference>
<dbReference type="Proteomes" id="UP000214880">
    <property type="component" value="Unassembled WGS sequence"/>
</dbReference>
<evidence type="ECO:0000313" key="5">
    <source>
        <dbReference type="EMBL" id="SDM28821.1"/>
    </source>
</evidence>
<dbReference type="InterPro" id="IPR003439">
    <property type="entry name" value="ABC_transporter-like_ATP-bd"/>
</dbReference>
<dbReference type="InterPro" id="IPR017871">
    <property type="entry name" value="ABC_transporter-like_CS"/>
</dbReference>
<dbReference type="SMART" id="SM00382">
    <property type="entry name" value="AAA"/>
    <property type="match status" value="1"/>
</dbReference>
<keyword evidence="2" id="KW-0547">Nucleotide-binding</keyword>
<proteinExistence type="predicted"/>
<protein>
    <submittedName>
        <fullName evidence="5">NitT/TauT family transport system ATP-binding protein</fullName>
    </submittedName>
</protein>
<dbReference type="SUPFAM" id="SSF52540">
    <property type="entry name" value="P-loop containing nucleoside triphosphate hydrolases"/>
    <property type="match status" value="1"/>
</dbReference>
<dbReference type="Gene3D" id="3.40.50.300">
    <property type="entry name" value="P-loop containing nucleotide triphosphate hydrolases"/>
    <property type="match status" value="1"/>
</dbReference>
<evidence type="ECO:0000256" key="1">
    <source>
        <dbReference type="ARBA" id="ARBA00022448"/>
    </source>
</evidence>
<evidence type="ECO:0000256" key="2">
    <source>
        <dbReference type="ARBA" id="ARBA00022741"/>
    </source>
</evidence>
<dbReference type="GO" id="GO:0005524">
    <property type="term" value="F:ATP binding"/>
    <property type="evidence" value="ECO:0007669"/>
    <property type="project" value="UniProtKB-KW"/>
</dbReference>
<sequence length="293" mass="32601">MANHSSEVSAVQEKVKIVARNIRQTYKIKQTDGSGFTEFVALKQFDLTVRQGEFLAIVGPSGCGKSTFLDMVAGLTKPNAGEILIDGKLITGPALDRGIVMQGYALFPWRTVQKNVEFGLEIKKIPARERKEISRRYIELVGLEKFAERYPHELSGGMKQRVAIARALAYDPEVLLMDEPFAALDAQTREILQEELLRIWGKTDKTVIFVTHGIDEAVFLADRVAVMTANPGTLKEIVEIDLPRPRDNSVRSSAEFGWFRHKIWELLQGEQIVTKPPATGGNVADHISASAQL</sequence>
<dbReference type="Pfam" id="PF00005">
    <property type="entry name" value="ABC_tran"/>
    <property type="match status" value="1"/>
</dbReference>
<name>A0A1G9S007_9FIRM</name>
<keyword evidence="1" id="KW-0813">Transport</keyword>